<keyword evidence="8 10" id="KW-0472">Membrane</keyword>
<sequence length="1052" mass="111425">MMEKNLYAAGTMVGSRPSGGRVSVLRIPAPGRLRVKVLGLYRCDDMQRALESLPAQAKALRMVSANPVTGNALVVFDPKSPLDAVLFELERCACLHGAPFPVPASRPGSDKAPAESKRGKGKRFLAASRPKLAAVVGDTVRSKETWHTLDAEEVLSRLAANRDGLSSAVAAERLARYGHNVLSEIKPRSAVAMFLEQFASPPVALLGISAAVSIATGGVADAVVIVGVVLINAVIGYVTEAQAQKTIDALGKIGPTQALVMRDGVKMSVPLEEVVPGDILVLSPGSYIAADARLLASNQLTVDESALTGESLPVGKRHTFVGTKDTPLGDRKNMLHMGTIVTGGSGLAIVVATGRHTEIGLIQSLVGEVKTPETPLQRQLDEMGKQLALASSGICVFVFGLGVLRGAPALQMLKTAISLAVAAVPEGLPTVATSTLALGIREMKKRHVLIRQLPSVESLGSVQTLCLDKTGTLTENCMRVVSLKTPELDIGLSSTGEFRSNGRTIRPIEAEDLRRLMQVVCLCSEVQLNGDSSRAVPSDTPRVNANPRPADSSDRSGLAGSPTEMALVEMAMHAGEDVAALRRSLPLIKTVHRAEGRPYMLTVHDTGGEEYLIAVKGSPTHVLALCDRRMEGGVPVPLDDDTRAAIVEQNELMAGQALRVLGVAYGHSRDTSTAAISEKLVWLGMVGMEDTMRPGMAELMAQFHDAGIDTVMITGDQSATAFAFGSRLNLNNNKPLEIVDSTNLDELDPDVLKGIVRDTTVFARVAPAQKLRIVQALQANGRVVAMTGDGINDGPALKAADVGVALGNGSDVARSVADVVLEDDNLHTMIIAVQQGRTIYRNIRKSLAYLLSGNLAEIEIMLVATAIGAGEALNPMQLLWINLVTDILPAVGLSLEPPESDVLKEKPRDPKEKIFRREDLLRLLRQSLVISAGTLGVYGYSLARYGLGPAASTHAFMALTVGQMFHAISCRSERTTVLDQRAGNPVLVSGVAATVALQAFAAVFPPLRGLLRLTPISPADWAAIAAGSVLPFVANEAIKLLPSKEPESENRA</sequence>
<dbReference type="EMBL" id="CP104311">
    <property type="protein sequence ID" value="WWF02379.1"/>
    <property type="molecule type" value="Genomic_DNA"/>
</dbReference>
<evidence type="ECO:0000256" key="6">
    <source>
        <dbReference type="ARBA" id="ARBA00022967"/>
    </source>
</evidence>
<keyword evidence="7 10" id="KW-1133">Transmembrane helix</keyword>
<proteinExistence type="inferred from homology"/>
<keyword evidence="6" id="KW-1278">Translocase</keyword>
<evidence type="ECO:0000256" key="1">
    <source>
        <dbReference type="ARBA" id="ARBA00004141"/>
    </source>
</evidence>
<dbReference type="PROSITE" id="PS00154">
    <property type="entry name" value="ATPASE_E1_E2"/>
    <property type="match status" value="1"/>
</dbReference>
<dbReference type="Pfam" id="PF13246">
    <property type="entry name" value="Cation_ATPase"/>
    <property type="match status" value="1"/>
</dbReference>
<dbReference type="SUPFAM" id="SSF56784">
    <property type="entry name" value="HAD-like"/>
    <property type="match status" value="1"/>
</dbReference>
<dbReference type="Gene3D" id="1.20.1110.10">
    <property type="entry name" value="Calcium-transporting ATPase, transmembrane domain"/>
    <property type="match status" value="1"/>
</dbReference>
<dbReference type="InterPro" id="IPR036412">
    <property type="entry name" value="HAD-like_sf"/>
</dbReference>
<evidence type="ECO:0000256" key="5">
    <source>
        <dbReference type="ARBA" id="ARBA00022840"/>
    </source>
</evidence>
<dbReference type="Pfam" id="PF00689">
    <property type="entry name" value="Cation_ATPase_C"/>
    <property type="match status" value="1"/>
</dbReference>
<gene>
    <name evidence="12" type="ORF">N4J17_01825</name>
</gene>
<accession>A0ABZ2F6I3</accession>
<comment type="similarity">
    <text evidence="2">Belongs to the cation transport ATPase (P-type) (TC 3.A.3) family. Type IIA subfamily.</text>
</comment>
<evidence type="ECO:0000256" key="2">
    <source>
        <dbReference type="ARBA" id="ARBA00005675"/>
    </source>
</evidence>
<dbReference type="Pfam" id="PF08282">
    <property type="entry name" value="Hydrolase_3"/>
    <property type="match status" value="1"/>
</dbReference>
<evidence type="ECO:0000256" key="8">
    <source>
        <dbReference type="ARBA" id="ARBA00023136"/>
    </source>
</evidence>
<dbReference type="PANTHER" id="PTHR43294:SF20">
    <property type="entry name" value="P-TYPE ATPASE"/>
    <property type="match status" value="1"/>
</dbReference>
<dbReference type="InterPro" id="IPR023299">
    <property type="entry name" value="ATPase_P-typ_cyto_dom_N"/>
</dbReference>
<feature type="domain" description="Cation-transporting P-type ATPase N-terminal" evidence="11">
    <location>
        <begin position="145"/>
        <end position="218"/>
    </location>
</feature>
<evidence type="ECO:0000256" key="7">
    <source>
        <dbReference type="ARBA" id="ARBA00022989"/>
    </source>
</evidence>
<dbReference type="Gene3D" id="2.70.150.10">
    <property type="entry name" value="Calcium-transporting ATPase, cytoplasmic transduction domain A"/>
    <property type="match status" value="1"/>
</dbReference>
<dbReference type="InterPro" id="IPR059000">
    <property type="entry name" value="ATPase_P-type_domA"/>
</dbReference>
<dbReference type="Gene3D" id="3.40.50.1000">
    <property type="entry name" value="HAD superfamily/HAD-like"/>
    <property type="match status" value="1"/>
</dbReference>
<evidence type="ECO:0000256" key="10">
    <source>
        <dbReference type="SAM" id="Phobius"/>
    </source>
</evidence>
<dbReference type="NCBIfam" id="TIGR01494">
    <property type="entry name" value="ATPase_P-type"/>
    <property type="match status" value="2"/>
</dbReference>
<organism evidence="12 13">
    <name type="scientific">Methylococcus capsulatus</name>
    <dbReference type="NCBI Taxonomy" id="414"/>
    <lineage>
        <taxon>Bacteria</taxon>
        <taxon>Pseudomonadati</taxon>
        <taxon>Pseudomonadota</taxon>
        <taxon>Gammaproteobacteria</taxon>
        <taxon>Methylococcales</taxon>
        <taxon>Methylococcaceae</taxon>
        <taxon>Methylococcus</taxon>
    </lineage>
</organism>
<dbReference type="InterPro" id="IPR006068">
    <property type="entry name" value="ATPase_P-typ_cation-transptr_C"/>
</dbReference>
<dbReference type="InterPro" id="IPR023214">
    <property type="entry name" value="HAD_sf"/>
</dbReference>
<dbReference type="InterPro" id="IPR044492">
    <property type="entry name" value="P_typ_ATPase_HD_dom"/>
</dbReference>
<evidence type="ECO:0000313" key="12">
    <source>
        <dbReference type="EMBL" id="WWF02379.1"/>
    </source>
</evidence>
<dbReference type="SUPFAM" id="SSF81660">
    <property type="entry name" value="Metal cation-transporting ATPase, ATP-binding domain N"/>
    <property type="match status" value="1"/>
</dbReference>
<dbReference type="SUPFAM" id="SSF81653">
    <property type="entry name" value="Calcium ATPase, transduction domain A"/>
    <property type="match status" value="1"/>
</dbReference>
<dbReference type="Proteomes" id="UP001359308">
    <property type="component" value="Chromosome"/>
</dbReference>
<dbReference type="SUPFAM" id="SSF81665">
    <property type="entry name" value="Calcium ATPase, transmembrane domain M"/>
    <property type="match status" value="1"/>
</dbReference>
<dbReference type="InterPro" id="IPR018303">
    <property type="entry name" value="ATPase_P-typ_P_site"/>
</dbReference>
<protein>
    <submittedName>
        <fullName evidence="12">Cation-translocating P-type ATPase</fullName>
    </submittedName>
</protein>
<keyword evidence="5" id="KW-0067">ATP-binding</keyword>
<dbReference type="Pfam" id="PF00690">
    <property type="entry name" value="Cation_ATPase_N"/>
    <property type="match status" value="1"/>
</dbReference>
<keyword evidence="4" id="KW-0547">Nucleotide-binding</keyword>
<feature type="region of interest" description="Disordered" evidence="9">
    <location>
        <begin position="532"/>
        <end position="560"/>
    </location>
</feature>
<dbReference type="SFLD" id="SFLDS00003">
    <property type="entry name" value="Haloacid_Dehalogenase"/>
    <property type="match status" value="1"/>
</dbReference>
<dbReference type="InterPro" id="IPR008250">
    <property type="entry name" value="ATPase_P-typ_transduc_dom_A_sf"/>
</dbReference>
<name>A0ABZ2F6I3_METCP</name>
<keyword evidence="3 10" id="KW-0812">Transmembrane</keyword>
<evidence type="ECO:0000256" key="4">
    <source>
        <dbReference type="ARBA" id="ARBA00022741"/>
    </source>
</evidence>
<dbReference type="InterPro" id="IPR050510">
    <property type="entry name" value="Cation_transp_ATPase_P-type"/>
</dbReference>
<dbReference type="PANTHER" id="PTHR43294">
    <property type="entry name" value="SODIUM/POTASSIUM-TRANSPORTING ATPASE SUBUNIT ALPHA"/>
    <property type="match status" value="1"/>
</dbReference>
<evidence type="ECO:0000259" key="11">
    <source>
        <dbReference type="SMART" id="SM00831"/>
    </source>
</evidence>
<dbReference type="PRINTS" id="PR00119">
    <property type="entry name" value="CATATPASE"/>
</dbReference>
<keyword evidence="13" id="KW-1185">Reference proteome</keyword>
<dbReference type="SFLD" id="SFLDF00027">
    <property type="entry name" value="p-type_atpase"/>
    <property type="match status" value="1"/>
</dbReference>
<dbReference type="Pfam" id="PF00122">
    <property type="entry name" value="E1-E2_ATPase"/>
    <property type="match status" value="1"/>
</dbReference>
<dbReference type="InterPro" id="IPR023298">
    <property type="entry name" value="ATPase_P-typ_TM_dom_sf"/>
</dbReference>
<dbReference type="RefSeq" id="WP_232470705.1">
    <property type="nucleotide sequence ID" value="NZ_CP104311.1"/>
</dbReference>
<dbReference type="SFLD" id="SFLDG00002">
    <property type="entry name" value="C1.7:_P-type_atpase_like"/>
    <property type="match status" value="1"/>
</dbReference>
<dbReference type="CDD" id="cd07539">
    <property type="entry name" value="P-type_ATPase"/>
    <property type="match status" value="1"/>
</dbReference>
<comment type="subcellular location">
    <subcellularLocation>
        <location evidence="1">Membrane</location>
        <topology evidence="1">Multi-pass membrane protein</topology>
    </subcellularLocation>
</comment>
<feature type="transmembrane region" description="Helical" evidence="10">
    <location>
        <begin position="387"/>
        <end position="404"/>
    </location>
</feature>
<reference evidence="12 13" key="1">
    <citation type="submission" date="2022-09" db="EMBL/GenBank/DDBJ databases">
        <authorList>
            <person name="Giprobiosintez L."/>
        </authorList>
    </citation>
    <scope>NUCLEOTIDE SEQUENCE [LARGE SCALE GENOMIC DNA]</scope>
    <source>
        <strain evidence="13">VKPM-B-12549 (GBS-15)</strain>
    </source>
</reference>
<dbReference type="InterPro" id="IPR001757">
    <property type="entry name" value="P_typ_ATPase"/>
</dbReference>
<dbReference type="Gene3D" id="3.40.1110.10">
    <property type="entry name" value="Calcium-transporting ATPase, cytoplasmic domain N"/>
    <property type="match status" value="1"/>
</dbReference>
<dbReference type="PRINTS" id="PR00120">
    <property type="entry name" value="HATPASE"/>
</dbReference>
<evidence type="ECO:0000256" key="3">
    <source>
        <dbReference type="ARBA" id="ARBA00022692"/>
    </source>
</evidence>
<feature type="transmembrane region" description="Helical" evidence="10">
    <location>
        <begin position="203"/>
        <end position="235"/>
    </location>
</feature>
<evidence type="ECO:0000256" key="9">
    <source>
        <dbReference type="SAM" id="MobiDB-lite"/>
    </source>
</evidence>
<dbReference type="InterPro" id="IPR004014">
    <property type="entry name" value="ATPase_P-typ_cation-transptr_N"/>
</dbReference>
<evidence type="ECO:0000313" key="13">
    <source>
        <dbReference type="Proteomes" id="UP001359308"/>
    </source>
</evidence>
<dbReference type="SMART" id="SM00831">
    <property type="entry name" value="Cation_ATPase_N"/>
    <property type="match status" value="1"/>
</dbReference>